<dbReference type="VEuPathDB" id="FungiDB:H257_06975"/>
<dbReference type="Proteomes" id="UP000469452">
    <property type="component" value="Unassembled WGS sequence"/>
</dbReference>
<dbReference type="InterPro" id="IPR036397">
    <property type="entry name" value="RNaseH_sf"/>
</dbReference>
<dbReference type="EMBL" id="VJMI01020298">
    <property type="protein sequence ID" value="KAF0704880.1"/>
    <property type="molecule type" value="Genomic_DNA"/>
</dbReference>
<sequence>MERNRNDDIPTATKVAILLALHDAAVGTSLPHGTFTLVALKFNCNRTSVAQLWKRRSQCNDDPDVFAALETKRRGRCGRPRLANENILNAVTNVGLEYRQSVRSVAFHANVSKSTLHRRVQEGVLDFRSTNLKPALTPLHMQSRLAFCLQNVVESVDVTSGYAFRDFDDTIHVDEKWFRMDKSGRGFYVAPNEVLPERRHKNKRYIGQVMFLAAVARLQFDTHRNQHFDGKLGIWPFVTQVAAKRTSKNRAAGTMETKCVNVNGAAYRAMLLSKLVPAIEQKWPRDTRRIRLQQDNAPGHVAAGVLWKNSTLTLVVENQPPRSPDLNLLDLGFFTAIQALQQQKVAQTVDALITNVSSAFTELSEETLDNVFYSWMLCMEQIMLCGGGNDYAIQHIGKERLRRLGILPRVLACSEEAVLAARCVNN</sequence>
<comment type="caution">
    <text evidence="1">The sequence shown here is derived from an EMBL/GenBank/DDBJ whole genome shotgun (WGS) entry which is preliminary data.</text>
</comment>
<dbReference type="Gene3D" id="3.30.420.10">
    <property type="entry name" value="Ribonuclease H-like superfamily/Ribonuclease H"/>
    <property type="match status" value="1"/>
</dbReference>
<dbReference type="VEuPathDB" id="FungiDB:H257_19268"/>
<reference evidence="1 2" key="1">
    <citation type="submission" date="2019-06" db="EMBL/GenBank/DDBJ databases">
        <title>Genomics analysis of Aphanomyces spp. identifies a new class of oomycete effector associated with host adaptation.</title>
        <authorList>
            <person name="Gaulin E."/>
        </authorList>
    </citation>
    <scope>NUCLEOTIDE SEQUENCE [LARGE SCALE GENOMIC DNA]</scope>
    <source>
        <strain evidence="1 2">E</strain>
    </source>
</reference>
<evidence type="ECO:0000313" key="2">
    <source>
        <dbReference type="Proteomes" id="UP000469452"/>
    </source>
</evidence>
<dbReference type="AlphaFoldDB" id="A0A6A4ZBV1"/>
<organism evidence="1 2">
    <name type="scientific">Aphanomyces astaci</name>
    <name type="common">Crayfish plague agent</name>
    <dbReference type="NCBI Taxonomy" id="112090"/>
    <lineage>
        <taxon>Eukaryota</taxon>
        <taxon>Sar</taxon>
        <taxon>Stramenopiles</taxon>
        <taxon>Oomycota</taxon>
        <taxon>Saprolegniomycetes</taxon>
        <taxon>Saprolegniales</taxon>
        <taxon>Verrucalvaceae</taxon>
        <taxon>Aphanomyces</taxon>
    </lineage>
</organism>
<gene>
    <name evidence="1" type="ORF">AaE_014721</name>
</gene>
<name>A0A6A4ZBV1_APHAT</name>
<dbReference type="GO" id="GO:0003676">
    <property type="term" value="F:nucleic acid binding"/>
    <property type="evidence" value="ECO:0007669"/>
    <property type="project" value="InterPro"/>
</dbReference>
<protein>
    <recommendedName>
        <fullName evidence="3">Transposase Tc1-like domain-containing protein</fullName>
    </recommendedName>
</protein>
<evidence type="ECO:0008006" key="3">
    <source>
        <dbReference type="Google" id="ProtNLM"/>
    </source>
</evidence>
<accession>A0A6A4ZBV1</accession>
<dbReference type="PANTHER" id="PTHR47169:SF2">
    <property type="entry name" value="OS01G0541250 PROTEIN"/>
    <property type="match status" value="1"/>
</dbReference>
<dbReference type="VEuPathDB" id="FungiDB:H257_17367"/>
<evidence type="ECO:0000313" key="1">
    <source>
        <dbReference type="EMBL" id="KAF0704880.1"/>
    </source>
</evidence>
<dbReference type="PANTHER" id="PTHR47169">
    <property type="entry name" value="OS01G0541250 PROTEIN"/>
    <property type="match status" value="1"/>
</dbReference>
<proteinExistence type="predicted"/>